<sequence>MQAGIVGLGLIGGSLGLALKETRLFKNILGYDVNPLHQQQALNLGLIDECVSLDEISSSDVIFIAVPLDVVATIINGFKNIAPNQTIIDLGSTKSLIASLINSSIRKNYVGAHPMSGTEYSGPKAAKKDLFKNNILILTDTEQSGEFQIAFTKDIFVSLGMQIIKMNSYNHDAHIAYISHLPHILSFALANTVLGQEKPENILALIGGGFRDTSRLSKSSPITWCNIFKHNKTHLLESISEFEKNIALAKTYIKNEEWDKLENWMRMANSLYEFL</sequence>
<dbReference type="Proteomes" id="UP000029922">
    <property type="component" value="Unassembled WGS sequence"/>
</dbReference>
<dbReference type="GO" id="GO:0006571">
    <property type="term" value="P:tyrosine biosynthetic process"/>
    <property type="evidence" value="ECO:0007669"/>
    <property type="project" value="InterPro"/>
</dbReference>
<evidence type="ECO:0000313" key="3">
    <source>
        <dbReference type="EMBL" id="STQ86188.1"/>
    </source>
</evidence>
<evidence type="ECO:0000313" key="4">
    <source>
        <dbReference type="EMBL" id="TLE01578.1"/>
    </source>
</evidence>
<feature type="domain" description="Prephenate/arogenate dehydrogenase" evidence="2">
    <location>
        <begin position="1"/>
        <end position="275"/>
    </location>
</feature>
<dbReference type="InterPro" id="IPR003099">
    <property type="entry name" value="Prephen_DH"/>
</dbReference>
<dbReference type="Pfam" id="PF02153">
    <property type="entry name" value="PDH_N"/>
    <property type="match status" value="1"/>
</dbReference>
<dbReference type="InterPro" id="IPR036291">
    <property type="entry name" value="NAD(P)-bd_dom_sf"/>
</dbReference>
<dbReference type="InterPro" id="IPR050812">
    <property type="entry name" value="Preph/Arog_dehydrog"/>
</dbReference>
<dbReference type="GO" id="GO:0047794">
    <property type="term" value="F:cyclohexadienyl dehydrogenase activity"/>
    <property type="evidence" value="ECO:0007669"/>
    <property type="project" value="UniProtKB-EC"/>
</dbReference>
<dbReference type="RefSeq" id="WP_034559579.1">
    <property type="nucleotide sequence ID" value="NZ_FZML01000010.1"/>
</dbReference>
<dbReference type="Pfam" id="PF20463">
    <property type="entry name" value="PDH_C"/>
    <property type="match status" value="1"/>
</dbReference>
<name>A0A099TWQ2_9HELI</name>
<dbReference type="GO" id="GO:0008977">
    <property type="term" value="F:prephenate dehydrogenase (NAD+) activity"/>
    <property type="evidence" value="ECO:0007669"/>
    <property type="project" value="UniProtKB-EC"/>
</dbReference>
<dbReference type="EC" id="1.3.1.12" evidence="3"/>
<evidence type="ECO:0000259" key="2">
    <source>
        <dbReference type="PROSITE" id="PS51176"/>
    </source>
</evidence>
<dbReference type="EMBL" id="JRPD02000001">
    <property type="protein sequence ID" value="TLE01578.1"/>
    <property type="molecule type" value="Genomic_DNA"/>
</dbReference>
<gene>
    <name evidence="3" type="primary">tyrA</name>
    <name evidence="4" type="ORF">LS73_000070</name>
    <name evidence="3" type="ORF">NCTC12714_00990</name>
</gene>
<dbReference type="Gene3D" id="3.40.50.720">
    <property type="entry name" value="NAD(P)-binding Rossmann-like Domain"/>
    <property type="match status" value="1"/>
</dbReference>
<protein>
    <submittedName>
        <fullName evidence="3">Prephenate dehydrogenase</fullName>
        <ecNumber evidence="3">1.3.1.12</ecNumber>
        <ecNumber evidence="3">1.3.1.43</ecNumber>
    </submittedName>
</protein>
<dbReference type="GO" id="GO:0070403">
    <property type="term" value="F:NAD+ binding"/>
    <property type="evidence" value="ECO:0007669"/>
    <property type="project" value="InterPro"/>
</dbReference>
<dbReference type="InterPro" id="IPR046826">
    <property type="entry name" value="PDH_N"/>
</dbReference>
<dbReference type="FunFam" id="3.40.50.720:FF:000208">
    <property type="entry name" value="Prephenate dehydrogenase"/>
    <property type="match status" value="1"/>
</dbReference>
<reference evidence="3 6" key="2">
    <citation type="submission" date="2018-06" db="EMBL/GenBank/DDBJ databases">
        <authorList>
            <consortium name="Pathogen Informatics"/>
            <person name="Doyle S."/>
        </authorList>
    </citation>
    <scope>NUCLEOTIDE SEQUENCE [LARGE SCALE GENOMIC DNA]</scope>
    <source>
        <strain evidence="3 6">NCTC12714</strain>
    </source>
</reference>
<dbReference type="Proteomes" id="UP000255139">
    <property type="component" value="Unassembled WGS sequence"/>
</dbReference>
<dbReference type="PANTHER" id="PTHR21363:SF0">
    <property type="entry name" value="PREPHENATE DEHYDROGENASE [NADP(+)]"/>
    <property type="match status" value="1"/>
</dbReference>
<dbReference type="PANTHER" id="PTHR21363">
    <property type="entry name" value="PREPHENATE DEHYDROGENASE"/>
    <property type="match status" value="1"/>
</dbReference>
<accession>A0A099TWQ2</accession>
<dbReference type="Gene3D" id="1.10.3660.10">
    <property type="entry name" value="6-phosphogluconate dehydrogenase C-terminal like domain"/>
    <property type="match status" value="1"/>
</dbReference>
<organism evidence="3 6">
    <name type="scientific">Helicobacter muridarum</name>
    <dbReference type="NCBI Taxonomy" id="216"/>
    <lineage>
        <taxon>Bacteria</taxon>
        <taxon>Pseudomonadati</taxon>
        <taxon>Campylobacterota</taxon>
        <taxon>Epsilonproteobacteria</taxon>
        <taxon>Campylobacterales</taxon>
        <taxon>Helicobacteraceae</taxon>
        <taxon>Helicobacter</taxon>
    </lineage>
</organism>
<dbReference type="EC" id="1.3.1.43" evidence="3"/>
<dbReference type="NCBIfam" id="NF006307">
    <property type="entry name" value="PRK08507.1"/>
    <property type="match status" value="1"/>
</dbReference>
<dbReference type="AlphaFoldDB" id="A0A099TWQ2"/>
<reference evidence="4 5" key="1">
    <citation type="journal article" date="2014" name="Genome Announc.">
        <title>Draft genome sequences of eight enterohepatic helicobacter species isolated from both laboratory and wild rodents.</title>
        <authorList>
            <person name="Sheh A."/>
            <person name="Shen Z."/>
            <person name="Fox J.G."/>
        </authorList>
    </citation>
    <scope>NUCLEOTIDE SEQUENCE [LARGE SCALE GENOMIC DNA]</scope>
    <source>
        <strain evidence="4 5">ST1</strain>
    </source>
</reference>
<dbReference type="SUPFAM" id="SSF51735">
    <property type="entry name" value="NAD(P)-binding Rossmann-fold domains"/>
    <property type="match status" value="1"/>
</dbReference>
<evidence type="ECO:0000313" key="6">
    <source>
        <dbReference type="Proteomes" id="UP000255139"/>
    </source>
</evidence>
<evidence type="ECO:0000313" key="5">
    <source>
        <dbReference type="Proteomes" id="UP000029922"/>
    </source>
</evidence>
<dbReference type="STRING" id="216.LS73_09955"/>
<keyword evidence="6" id="KW-1185">Reference proteome</keyword>
<dbReference type="SUPFAM" id="SSF48179">
    <property type="entry name" value="6-phosphogluconate dehydrogenase C-terminal domain-like"/>
    <property type="match status" value="1"/>
</dbReference>
<dbReference type="OrthoDB" id="9802008at2"/>
<dbReference type="InterPro" id="IPR008927">
    <property type="entry name" value="6-PGluconate_DH-like_C_sf"/>
</dbReference>
<dbReference type="PROSITE" id="PS51176">
    <property type="entry name" value="PDH_ADH"/>
    <property type="match status" value="1"/>
</dbReference>
<dbReference type="EMBL" id="UGJE01000002">
    <property type="protein sequence ID" value="STQ86188.1"/>
    <property type="molecule type" value="Genomic_DNA"/>
</dbReference>
<keyword evidence="1 3" id="KW-0560">Oxidoreductase</keyword>
<dbReference type="InterPro" id="IPR046825">
    <property type="entry name" value="PDH_C"/>
</dbReference>
<dbReference type="GO" id="GO:0004665">
    <property type="term" value="F:prephenate dehydrogenase (NADP+) activity"/>
    <property type="evidence" value="ECO:0007669"/>
    <property type="project" value="InterPro"/>
</dbReference>
<evidence type="ECO:0000256" key="1">
    <source>
        <dbReference type="ARBA" id="ARBA00023002"/>
    </source>
</evidence>
<proteinExistence type="predicted"/>